<evidence type="ECO:0000313" key="2">
    <source>
        <dbReference type="Proteomes" id="UP000823786"/>
    </source>
</evidence>
<comment type="caution">
    <text evidence="1">The sequence shown here is derived from an EMBL/GenBank/DDBJ whole genome shotgun (WGS) entry which is preliminary data.</text>
</comment>
<dbReference type="RefSeq" id="WP_209850575.1">
    <property type="nucleotide sequence ID" value="NZ_JAGGJV010000002.1"/>
</dbReference>
<dbReference type="EMBL" id="JAGGJV010000002">
    <property type="protein sequence ID" value="MBP1858282.1"/>
    <property type="molecule type" value="Genomic_DNA"/>
</dbReference>
<organism evidence="1 2">
    <name type="scientific">Rhizobium herbae</name>
    <dbReference type="NCBI Taxonomy" id="508661"/>
    <lineage>
        <taxon>Bacteria</taxon>
        <taxon>Pseudomonadati</taxon>
        <taxon>Pseudomonadota</taxon>
        <taxon>Alphaproteobacteria</taxon>
        <taxon>Hyphomicrobiales</taxon>
        <taxon>Rhizobiaceae</taxon>
        <taxon>Rhizobium/Agrobacterium group</taxon>
        <taxon>Rhizobium</taxon>
    </lineage>
</organism>
<sequence length="130" mass="14181">MAISDLILQLQHAKEPSRELDISIGIVMGYKRHVKTVEKEDGSQKERKVVWLYPNNGNESSLPAFTAKLDDAYFLAQSLVPGCVGGVSWDSRGGTARIDDGPYFTATTPALALCIAALSVKHFQQDAESK</sequence>
<evidence type="ECO:0008006" key="3">
    <source>
        <dbReference type="Google" id="ProtNLM"/>
    </source>
</evidence>
<protein>
    <recommendedName>
        <fullName evidence="3">Phage ABA sandwich domain-containing protein</fullName>
    </recommendedName>
</protein>
<proteinExistence type="predicted"/>
<keyword evidence="2" id="KW-1185">Reference proteome</keyword>
<gene>
    <name evidence="1" type="ORF">J2Z75_001778</name>
</gene>
<reference evidence="1 2" key="1">
    <citation type="submission" date="2021-03" db="EMBL/GenBank/DDBJ databases">
        <title>Genomic Encyclopedia of Type Strains, Phase IV (KMG-IV): sequencing the most valuable type-strain genomes for metagenomic binning, comparative biology and taxonomic classification.</title>
        <authorList>
            <person name="Goeker M."/>
        </authorList>
    </citation>
    <scope>NUCLEOTIDE SEQUENCE [LARGE SCALE GENOMIC DNA]</scope>
    <source>
        <strain evidence="1 2">DSM 26427</strain>
    </source>
</reference>
<name>A0ABS4EK13_9HYPH</name>
<accession>A0ABS4EK13</accession>
<dbReference type="Proteomes" id="UP000823786">
    <property type="component" value="Unassembled WGS sequence"/>
</dbReference>
<evidence type="ECO:0000313" key="1">
    <source>
        <dbReference type="EMBL" id="MBP1858282.1"/>
    </source>
</evidence>